<dbReference type="OrthoDB" id="9804758at2"/>
<evidence type="ECO:0000313" key="3">
    <source>
        <dbReference type="Proteomes" id="UP000309747"/>
    </source>
</evidence>
<dbReference type="EMBL" id="SUNI01000002">
    <property type="protein sequence ID" value="TJZ93316.1"/>
    <property type="molecule type" value="Genomic_DNA"/>
</dbReference>
<gene>
    <name evidence="2" type="ORF">FA743_03585</name>
</gene>
<dbReference type="RefSeq" id="WP_136884516.1">
    <property type="nucleotide sequence ID" value="NZ_SUNI01000002.1"/>
</dbReference>
<organism evidence="2 3">
    <name type="scientific">Paracoccus gahaiensis</name>
    <dbReference type="NCBI Taxonomy" id="1706839"/>
    <lineage>
        <taxon>Bacteria</taxon>
        <taxon>Pseudomonadati</taxon>
        <taxon>Pseudomonadota</taxon>
        <taxon>Alphaproteobacteria</taxon>
        <taxon>Rhodobacterales</taxon>
        <taxon>Paracoccaceae</taxon>
        <taxon>Paracoccus</taxon>
    </lineage>
</organism>
<evidence type="ECO:0008006" key="4">
    <source>
        <dbReference type="Google" id="ProtNLM"/>
    </source>
</evidence>
<evidence type="ECO:0000256" key="1">
    <source>
        <dbReference type="SAM" id="MobiDB-lite"/>
    </source>
</evidence>
<evidence type="ECO:0000313" key="2">
    <source>
        <dbReference type="EMBL" id="TJZ93316.1"/>
    </source>
</evidence>
<dbReference type="Proteomes" id="UP000309747">
    <property type="component" value="Unassembled WGS sequence"/>
</dbReference>
<protein>
    <recommendedName>
        <fullName evidence="4">Molybdopterin guanine dinucleotide synthesis</fullName>
    </recommendedName>
</protein>
<proteinExistence type="predicted"/>
<feature type="region of interest" description="Disordered" evidence="1">
    <location>
        <begin position="121"/>
        <end position="166"/>
    </location>
</feature>
<comment type="caution">
    <text evidence="2">The sequence shown here is derived from an EMBL/GenBank/DDBJ whole genome shotgun (WGS) entry which is preliminary data.</text>
</comment>
<accession>A0A4U0RE71</accession>
<dbReference type="AlphaFoldDB" id="A0A4U0RE71"/>
<reference evidence="2 3" key="1">
    <citation type="submission" date="2019-04" db="EMBL/GenBank/DDBJ databases">
        <authorList>
            <person name="Li J."/>
        </authorList>
    </citation>
    <scope>NUCLEOTIDE SEQUENCE [LARGE SCALE GENOMIC DNA]</scope>
    <source>
        <strain evidence="2 3">KCTC 42687</strain>
    </source>
</reference>
<keyword evidence="3" id="KW-1185">Reference proteome</keyword>
<name>A0A4U0RE71_9RHOB</name>
<sequence length="291" mass="31019">MPRFDRILILDWSAAGLPVRGANSIWLGDDRGMLANPATRAQAAALLDAAVAEARAAGARLLIGADFAFGHPSGLALRITGRPEAQALWDHLEACHHDDDANRSSYRDVAAGMNATLGRPVFWGDGRRTPTPNLPRLKPPPHPSLAPHRATEAPLPGCPRPKSPFQLAGAGAVGAQSLTGIPRLNRLRRHRGVTVWPFQPWHDAMVVLAEVYPSMIAPEVRAARGYPCLDAAQVGLLARSLRHLDDRDALVALLAPDPRIADLASEGQILGFGHTPALRVAAQAVLQAAPP</sequence>